<dbReference type="Gene3D" id="3.90.220.20">
    <property type="entry name" value="DNA methylase specificity domains"/>
    <property type="match status" value="2"/>
</dbReference>
<accession>A0A3A8AA23</accession>
<comment type="caution">
    <text evidence="5">The sequence shown here is derived from an EMBL/GenBank/DDBJ whole genome shotgun (WGS) entry which is preliminary data.</text>
</comment>
<comment type="similarity">
    <text evidence="1">Belongs to the type-I restriction system S methylase family.</text>
</comment>
<dbReference type="InterPro" id="IPR052021">
    <property type="entry name" value="Type-I_RS_S_subunit"/>
</dbReference>
<evidence type="ECO:0000256" key="3">
    <source>
        <dbReference type="ARBA" id="ARBA00023125"/>
    </source>
</evidence>
<dbReference type="CDD" id="cd17246">
    <property type="entry name" value="RMtype1_S_SonII-TRD2-CR2_like"/>
    <property type="match status" value="1"/>
</dbReference>
<reference evidence="5 6" key="1">
    <citation type="journal article" date="2018" name="Int. J. Syst. Bacteriol.">
        <title>Oceaniradius stylonemae gen. nov., sp. nov., isolated from a red alga, Stylonema cornu-cervi.</title>
        <authorList>
            <person name="Jeong S."/>
        </authorList>
    </citation>
    <scope>NUCLEOTIDE SEQUENCE [LARGE SCALE GENOMIC DNA]</scope>
    <source>
        <strain evidence="5 6">StC1</strain>
    </source>
</reference>
<dbReference type="Proteomes" id="UP000246132">
    <property type="component" value="Unassembled WGS sequence"/>
</dbReference>
<dbReference type="InterPro" id="IPR044946">
    <property type="entry name" value="Restrct_endonuc_typeI_TRD_sf"/>
</dbReference>
<dbReference type="GO" id="GO:0009307">
    <property type="term" value="P:DNA restriction-modification system"/>
    <property type="evidence" value="ECO:0007669"/>
    <property type="project" value="UniProtKB-KW"/>
</dbReference>
<feature type="domain" description="Type I restriction modification DNA specificity" evidence="4">
    <location>
        <begin position="226"/>
        <end position="392"/>
    </location>
</feature>
<dbReference type="PANTHER" id="PTHR30408">
    <property type="entry name" value="TYPE-1 RESTRICTION ENZYME ECOKI SPECIFICITY PROTEIN"/>
    <property type="match status" value="1"/>
</dbReference>
<organism evidence="5 6">
    <name type="scientific">Oceaniradius stylonematis</name>
    <dbReference type="NCBI Taxonomy" id="2184161"/>
    <lineage>
        <taxon>Bacteria</taxon>
        <taxon>Pseudomonadati</taxon>
        <taxon>Pseudomonadota</taxon>
        <taxon>Alphaproteobacteria</taxon>
        <taxon>Hyphomicrobiales</taxon>
        <taxon>Ahrensiaceae</taxon>
        <taxon>Oceaniradius</taxon>
    </lineage>
</organism>
<dbReference type="GO" id="GO:0004519">
    <property type="term" value="F:endonuclease activity"/>
    <property type="evidence" value="ECO:0007669"/>
    <property type="project" value="UniProtKB-KW"/>
</dbReference>
<dbReference type="PANTHER" id="PTHR30408:SF13">
    <property type="entry name" value="TYPE I RESTRICTION ENZYME HINDI SPECIFICITY SUBUNIT"/>
    <property type="match status" value="1"/>
</dbReference>
<protein>
    <submittedName>
        <fullName evidence="5">Restriction endonuclease subunit S</fullName>
    </submittedName>
</protein>
<dbReference type="EMBL" id="QFWV02000004">
    <property type="protein sequence ID" value="RKF07157.1"/>
    <property type="molecule type" value="Genomic_DNA"/>
</dbReference>
<sequence length="432" mass="48632">MVDWPQCRIRDLGAVFDGPHATPKTVEEGPLFLGIGSLVDGRIDLSTTRHVTEEDFAKWTKRVTPQPDDFVFSYETRIGEAALIPKDLRCCLGRRMGLIRLDKKRVDPRFFLYAYLSPQYQEFLRRQTVHGATVDRLLLTEMPEFLFPCPDIAEQTAIGTILGALDDKIELNRRMNETLEELARAIFKSWFVDFDPVHAKAEGRDTGLAPDLAALFPDRFGDNGLPEGWDTAPLLDLANWDNGAAYKNMHFSDESDALPVVKIAELKAGVTGQTKRTNTQLGDRYRIDNGELLFSWSGNPETSIDAFVWVGGSAWLNQHIFAVRENGCRSKAYLHTALRFLKPEFTRIAANKQTTGLGHVTKGDMQRLFLPEPLPELLTAFDQIVLLIFERFRVALEESRNLAALRDLLLPKLMSGEIRIRDAEKLAGEAGA</sequence>
<dbReference type="AlphaFoldDB" id="A0A3A8AA23"/>
<keyword evidence="5" id="KW-0540">Nuclease</keyword>
<dbReference type="GO" id="GO:0003677">
    <property type="term" value="F:DNA binding"/>
    <property type="evidence" value="ECO:0007669"/>
    <property type="project" value="UniProtKB-KW"/>
</dbReference>
<keyword evidence="2" id="KW-0680">Restriction system</keyword>
<evidence type="ECO:0000313" key="6">
    <source>
        <dbReference type="Proteomes" id="UP000246132"/>
    </source>
</evidence>
<keyword evidence="6" id="KW-1185">Reference proteome</keyword>
<proteinExistence type="inferred from homology"/>
<dbReference type="RefSeq" id="WP_109766928.1">
    <property type="nucleotide sequence ID" value="NZ_QFWV02000004.1"/>
</dbReference>
<name>A0A3A8AA23_9HYPH</name>
<keyword evidence="5" id="KW-0255">Endonuclease</keyword>
<dbReference type="SUPFAM" id="SSF116734">
    <property type="entry name" value="DNA methylase specificity domain"/>
    <property type="match status" value="2"/>
</dbReference>
<evidence type="ECO:0000313" key="5">
    <source>
        <dbReference type="EMBL" id="RKF07157.1"/>
    </source>
</evidence>
<keyword evidence="3" id="KW-0238">DNA-binding</keyword>
<evidence type="ECO:0000256" key="2">
    <source>
        <dbReference type="ARBA" id="ARBA00022747"/>
    </source>
</evidence>
<feature type="domain" description="Type I restriction modification DNA specificity" evidence="4">
    <location>
        <begin position="54"/>
        <end position="181"/>
    </location>
</feature>
<evidence type="ECO:0000256" key="1">
    <source>
        <dbReference type="ARBA" id="ARBA00010923"/>
    </source>
</evidence>
<evidence type="ECO:0000259" key="4">
    <source>
        <dbReference type="Pfam" id="PF01420"/>
    </source>
</evidence>
<keyword evidence="5" id="KW-0378">Hydrolase</keyword>
<dbReference type="OrthoDB" id="164285at2"/>
<dbReference type="InterPro" id="IPR000055">
    <property type="entry name" value="Restrct_endonuc_typeI_TRD"/>
</dbReference>
<gene>
    <name evidence="5" type="ORF">DEM25_004745</name>
</gene>
<dbReference type="Pfam" id="PF01420">
    <property type="entry name" value="Methylase_S"/>
    <property type="match status" value="2"/>
</dbReference>